<protein>
    <submittedName>
        <fullName evidence="5">AraC-type DNA-binding protein</fullName>
    </submittedName>
</protein>
<keyword evidence="3" id="KW-0804">Transcription</keyword>
<evidence type="ECO:0000256" key="2">
    <source>
        <dbReference type="ARBA" id="ARBA00023125"/>
    </source>
</evidence>
<dbReference type="Proteomes" id="UP000198658">
    <property type="component" value="Unassembled WGS sequence"/>
</dbReference>
<evidence type="ECO:0000256" key="3">
    <source>
        <dbReference type="ARBA" id="ARBA00023163"/>
    </source>
</evidence>
<dbReference type="RefSeq" id="WP_091390898.1">
    <property type="nucleotide sequence ID" value="NZ_FNQO01000005.1"/>
</dbReference>
<name>A0A1H4BBH0_9GAMM</name>
<dbReference type="Pfam" id="PF12833">
    <property type="entry name" value="HTH_18"/>
    <property type="match status" value="1"/>
</dbReference>
<dbReference type="InterPro" id="IPR032687">
    <property type="entry name" value="AraC-type_N"/>
</dbReference>
<proteinExistence type="predicted"/>
<evidence type="ECO:0000313" key="5">
    <source>
        <dbReference type="EMBL" id="SEA45182.1"/>
    </source>
</evidence>
<dbReference type="GO" id="GO:0005829">
    <property type="term" value="C:cytosol"/>
    <property type="evidence" value="ECO:0007669"/>
    <property type="project" value="TreeGrafter"/>
</dbReference>
<dbReference type="Pfam" id="PF12625">
    <property type="entry name" value="Arabinose_bd"/>
    <property type="match status" value="1"/>
</dbReference>
<dbReference type="OrthoDB" id="6816069at2"/>
<dbReference type="EMBL" id="FNQO01000005">
    <property type="protein sequence ID" value="SEA45182.1"/>
    <property type="molecule type" value="Genomic_DNA"/>
</dbReference>
<dbReference type="AlphaFoldDB" id="A0A1H4BBH0"/>
<dbReference type="GO" id="GO:0000976">
    <property type="term" value="F:transcription cis-regulatory region binding"/>
    <property type="evidence" value="ECO:0007669"/>
    <property type="project" value="TreeGrafter"/>
</dbReference>
<feature type="domain" description="HTH araC/xylS-type" evidence="4">
    <location>
        <begin position="234"/>
        <end position="332"/>
    </location>
</feature>
<evidence type="ECO:0000313" key="6">
    <source>
        <dbReference type="Proteomes" id="UP000198658"/>
    </source>
</evidence>
<evidence type="ECO:0000256" key="1">
    <source>
        <dbReference type="ARBA" id="ARBA00023015"/>
    </source>
</evidence>
<dbReference type="GO" id="GO:0003700">
    <property type="term" value="F:DNA-binding transcription factor activity"/>
    <property type="evidence" value="ECO:0007669"/>
    <property type="project" value="InterPro"/>
</dbReference>
<gene>
    <name evidence="5" type="ORF">SAMN05216562_3163</name>
</gene>
<dbReference type="InterPro" id="IPR018060">
    <property type="entry name" value="HTH_AraC"/>
</dbReference>
<dbReference type="PANTHER" id="PTHR47894:SF4">
    <property type="entry name" value="HTH-TYPE TRANSCRIPTIONAL REGULATOR GADX"/>
    <property type="match status" value="1"/>
</dbReference>
<keyword evidence="2 5" id="KW-0238">DNA-binding</keyword>
<dbReference type="InterPro" id="IPR009057">
    <property type="entry name" value="Homeodomain-like_sf"/>
</dbReference>
<evidence type="ECO:0000259" key="4">
    <source>
        <dbReference type="PROSITE" id="PS01124"/>
    </source>
</evidence>
<sequence>MKPVYEIRSGALAGFNLLVPQLGGDPSALLTRVGLPADCVRRPDILIPIATLTELLNLCADELRCNDFGLRLANMQGVRILGALGKLLLHDGDLGAALAATHRYMVLHNQADHWRIQMDGDELIAQRIDHFEEPLAAQQYRELAMGAGYRLIQDLAGEDIRPRRVTFRQQPVSPQQCYRDFFNCDVLFGEERDSLVFDAEILQRPLRRPGSRLNHYFEEFTQQLLREYRGDIALQVRTLILQTLGAQQHGLAQIAELINIPPRTLQRRLREAGTSFKQLLQDARMETARWHLRASSIDINLLSASLGYTDISAFSKAFRVVHGCSPLQWRKKHRQPG</sequence>
<keyword evidence="1" id="KW-0805">Transcription regulation</keyword>
<dbReference type="PANTHER" id="PTHR47894">
    <property type="entry name" value="HTH-TYPE TRANSCRIPTIONAL REGULATOR GADX"/>
    <property type="match status" value="1"/>
</dbReference>
<dbReference type="SMART" id="SM00342">
    <property type="entry name" value="HTH_ARAC"/>
    <property type="match status" value="1"/>
</dbReference>
<reference evidence="6" key="1">
    <citation type="submission" date="2016-10" db="EMBL/GenBank/DDBJ databases">
        <authorList>
            <person name="Varghese N."/>
            <person name="Submissions S."/>
        </authorList>
    </citation>
    <scope>NUCLEOTIDE SEQUENCE [LARGE SCALE GENOMIC DNA]</scope>
    <source>
        <strain evidence="6">CGMCC 1.10657</strain>
    </source>
</reference>
<dbReference type="SUPFAM" id="SSF46689">
    <property type="entry name" value="Homeodomain-like"/>
    <property type="match status" value="1"/>
</dbReference>
<keyword evidence="6" id="KW-1185">Reference proteome</keyword>
<accession>A0A1H4BBH0</accession>
<organism evidence="5 6">
    <name type="scientific">Microbulbifer marinus</name>
    <dbReference type="NCBI Taxonomy" id="658218"/>
    <lineage>
        <taxon>Bacteria</taxon>
        <taxon>Pseudomonadati</taxon>
        <taxon>Pseudomonadota</taxon>
        <taxon>Gammaproteobacteria</taxon>
        <taxon>Cellvibrionales</taxon>
        <taxon>Microbulbiferaceae</taxon>
        <taxon>Microbulbifer</taxon>
    </lineage>
</organism>
<dbReference type="STRING" id="658218.SAMN05216562_3163"/>
<dbReference type="Gene3D" id="1.10.10.60">
    <property type="entry name" value="Homeodomain-like"/>
    <property type="match status" value="1"/>
</dbReference>
<dbReference type="PROSITE" id="PS01124">
    <property type="entry name" value="HTH_ARAC_FAMILY_2"/>
    <property type="match status" value="1"/>
</dbReference>